<dbReference type="EMBL" id="SORX01000001">
    <property type="protein sequence ID" value="TFE03948.1"/>
    <property type="molecule type" value="Genomic_DNA"/>
</dbReference>
<sequence length="136" mass="15646">MPEQSIETILNQQITLHKSLLELAKRKTAVIKENNLEQLNQLIKDEQKHIQGINALEIKRQQVTADEDIQSVKKELLQVILELKAVNELNQDLLTQSMQFVSLNLDLLMPQSDSMNYSKEDSEDDQPVRSMFDSQA</sequence>
<gene>
    <name evidence="4" type="ORF">E2626_01070</name>
</gene>
<keyword evidence="1" id="KW-1005">Bacterial flagellum biogenesis</keyword>
<evidence type="ECO:0000256" key="1">
    <source>
        <dbReference type="ARBA" id="ARBA00022795"/>
    </source>
</evidence>
<keyword evidence="4" id="KW-0282">Flagellum</keyword>
<dbReference type="Pfam" id="PF05130">
    <property type="entry name" value="FlgN"/>
    <property type="match status" value="1"/>
</dbReference>
<evidence type="ECO:0000313" key="4">
    <source>
        <dbReference type="EMBL" id="TFE03948.1"/>
    </source>
</evidence>
<dbReference type="OrthoDB" id="2381500at2"/>
<evidence type="ECO:0000256" key="3">
    <source>
        <dbReference type="SAM" id="MobiDB-lite"/>
    </source>
</evidence>
<keyword evidence="4" id="KW-0969">Cilium</keyword>
<dbReference type="InterPro" id="IPR007809">
    <property type="entry name" value="FlgN-like"/>
</dbReference>
<evidence type="ECO:0000313" key="5">
    <source>
        <dbReference type="Proteomes" id="UP000297776"/>
    </source>
</evidence>
<dbReference type="Gene3D" id="1.20.58.300">
    <property type="entry name" value="FlgN-like"/>
    <property type="match status" value="1"/>
</dbReference>
<name>A0A4Y8LLM5_9BACL</name>
<protein>
    <submittedName>
        <fullName evidence="4">Flagellar protein FlgN</fullName>
    </submittedName>
</protein>
<dbReference type="GO" id="GO:0044780">
    <property type="term" value="P:bacterial-type flagellum assembly"/>
    <property type="evidence" value="ECO:0007669"/>
    <property type="project" value="InterPro"/>
</dbReference>
<accession>A0A4Y8LLM5</accession>
<proteinExistence type="predicted"/>
<keyword evidence="4" id="KW-0966">Cell projection</keyword>
<keyword evidence="2" id="KW-0175">Coiled coil</keyword>
<dbReference type="Proteomes" id="UP000297776">
    <property type="component" value="Unassembled WGS sequence"/>
</dbReference>
<dbReference type="RefSeq" id="WP_134378747.1">
    <property type="nucleotide sequence ID" value="NZ_SORX01000001.1"/>
</dbReference>
<feature type="region of interest" description="Disordered" evidence="3">
    <location>
        <begin position="114"/>
        <end position="136"/>
    </location>
</feature>
<evidence type="ECO:0000256" key="2">
    <source>
        <dbReference type="SAM" id="Coils"/>
    </source>
</evidence>
<dbReference type="SUPFAM" id="SSF140566">
    <property type="entry name" value="FlgN-like"/>
    <property type="match status" value="1"/>
</dbReference>
<organism evidence="4 5">
    <name type="scientific">Jeotgalibacillus salarius</name>
    <dbReference type="NCBI Taxonomy" id="546023"/>
    <lineage>
        <taxon>Bacteria</taxon>
        <taxon>Bacillati</taxon>
        <taxon>Bacillota</taxon>
        <taxon>Bacilli</taxon>
        <taxon>Bacillales</taxon>
        <taxon>Caryophanaceae</taxon>
        <taxon>Jeotgalibacillus</taxon>
    </lineage>
</organism>
<comment type="caution">
    <text evidence="4">The sequence shown here is derived from an EMBL/GenBank/DDBJ whole genome shotgun (WGS) entry which is preliminary data.</text>
</comment>
<dbReference type="InterPro" id="IPR036679">
    <property type="entry name" value="FlgN-like_sf"/>
</dbReference>
<reference evidence="4 5" key="1">
    <citation type="submission" date="2019-03" db="EMBL/GenBank/DDBJ databases">
        <authorList>
            <person name="Yang Y."/>
        </authorList>
    </citation>
    <scope>NUCLEOTIDE SEQUENCE [LARGE SCALE GENOMIC DNA]</scope>
    <source>
        <strain evidence="4 5">ASL-1</strain>
    </source>
</reference>
<feature type="coiled-coil region" evidence="2">
    <location>
        <begin position="29"/>
        <end position="56"/>
    </location>
</feature>
<dbReference type="AlphaFoldDB" id="A0A4Y8LLM5"/>
<keyword evidence="5" id="KW-1185">Reference proteome</keyword>